<reference evidence="2 3" key="1">
    <citation type="journal article" date="2018" name="BMC Genomics">
        <title>Genomic comparison of Trypanosoma conorhini and Trypanosoma rangeli to Trypanosoma cruzi strains of high and low virulence.</title>
        <authorList>
            <person name="Bradwell K.R."/>
            <person name="Koparde V.N."/>
            <person name="Matveyev A.V."/>
            <person name="Serrano M.G."/>
            <person name="Alves J.M."/>
            <person name="Parikh H."/>
            <person name="Huang B."/>
            <person name="Lee V."/>
            <person name="Espinosa-Alvarez O."/>
            <person name="Ortiz P.A."/>
            <person name="Costa-Martins A.G."/>
            <person name="Teixeira M.M."/>
            <person name="Buck G.A."/>
        </authorList>
    </citation>
    <scope>NUCLEOTIDE SEQUENCE [LARGE SCALE GENOMIC DNA]</scope>
    <source>
        <strain evidence="2 3">025E</strain>
    </source>
</reference>
<dbReference type="EMBL" id="MKKU01001341">
    <property type="protein sequence ID" value="RNE95961.1"/>
    <property type="molecule type" value="Genomic_DNA"/>
</dbReference>
<protein>
    <recommendedName>
        <fullName evidence="4">Mucin-associated surface protein (MASP)</fullName>
    </recommendedName>
</protein>
<evidence type="ECO:0008006" key="4">
    <source>
        <dbReference type="Google" id="ProtNLM"/>
    </source>
</evidence>
<evidence type="ECO:0000313" key="2">
    <source>
        <dbReference type="EMBL" id="RNE95961.1"/>
    </source>
</evidence>
<dbReference type="AlphaFoldDB" id="A0A422MS10"/>
<feature type="compositionally biased region" description="Polar residues" evidence="1">
    <location>
        <begin position="46"/>
        <end position="62"/>
    </location>
</feature>
<sequence length="249" mass="24956">TSTPSSSAVLTSNRKGSWAAQSTTEDASKEQKEGEATALAEGARANQPTESSKQSPAHSSPTAAEGVPAVVGGPTQEGTVGKAAAEASPPESAVQQNAVQRDNTRASTAVAGETSEAAQDTAGGGGSNNSGSNSGSGPAAQPQPESSVATTEAGDAQQKELPTFQSQTEKSGGSKEQAAQPAAGVAAQAATTTNVTSAAKAVPGDSDGSSTVAAHSPSPLRCFFCLRVRLPLRCRLRERQSEKERAVHT</sequence>
<feature type="compositionally biased region" description="Polar residues" evidence="1">
    <location>
        <begin position="94"/>
        <end position="107"/>
    </location>
</feature>
<evidence type="ECO:0000256" key="1">
    <source>
        <dbReference type="SAM" id="MobiDB-lite"/>
    </source>
</evidence>
<dbReference type="GeneID" id="40323466"/>
<dbReference type="Proteomes" id="UP000284403">
    <property type="component" value="Unassembled WGS sequence"/>
</dbReference>
<comment type="caution">
    <text evidence="2">The sequence shown here is derived from an EMBL/GenBank/DDBJ whole genome shotgun (WGS) entry which is preliminary data.</text>
</comment>
<evidence type="ECO:0000313" key="3">
    <source>
        <dbReference type="Proteomes" id="UP000284403"/>
    </source>
</evidence>
<feature type="region of interest" description="Disordered" evidence="1">
    <location>
        <begin position="1"/>
        <end position="216"/>
    </location>
</feature>
<accession>A0A422MS10</accession>
<keyword evidence="3" id="KW-1185">Reference proteome</keyword>
<feature type="compositionally biased region" description="Low complexity" evidence="1">
    <location>
        <begin position="83"/>
        <end position="93"/>
    </location>
</feature>
<gene>
    <name evidence="2" type="ORF">Tco025E_09855</name>
</gene>
<organism evidence="2 3">
    <name type="scientific">Trypanosoma conorhini</name>
    <dbReference type="NCBI Taxonomy" id="83891"/>
    <lineage>
        <taxon>Eukaryota</taxon>
        <taxon>Discoba</taxon>
        <taxon>Euglenozoa</taxon>
        <taxon>Kinetoplastea</taxon>
        <taxon>Metakinetoplastina</taxon>
        <taxon>Trypanosomatida</taxon>
        <taxon>Trypanosomatidae</taxon>
        <taxon>Trypanosoma</taxon>
    </lineage>
</organism>
<name>A0A422MS10_9TRYP</name>
<dbReference type="RefSeq" id="XP_029223213.1">
    <property type="nucleotide sequence ID" value="XM_029376658.1"/>
</dbReference>
<feature type="compositionally biased region" description="Polar residues" evidence="1">
    <location>
        <begin position="1"/>
        <end position="25"/>
    </location>
</feature>
<feature type="non-terminal residue" evidence="2">
    <location>
        <position position="1"/>
    </location>
</feature>
<feature type="compositionally biased region" description="Low complexity" evidence="1">
    <location>
        <begin position="177"/>
        <end position="202"/>
    </location>
</feature>
<proteinExistence type="predicted"/>
<feature type="compositionally biased region" description="Basic and acidic residues" evidence="1">
    <location>
        <begin position="26"/>
        <end position="35"/>
    </location>
</feature>